<comment type="caution">
    <text evidence="2">The sequence shown here is derived from an EMBL/GenBank/DDBJ whole genome shotgun (WGS) entry which is preliminary data.</text>
</comment>
<dbReference type="OrthoDB" id="9803128at2"/>
<protein>
    <recommendedName>
        <fullName evidence="4">Antitoxin</fullName>
    </recommendedName>
</protein>
<keyword evidence="3" id="KW-1185">Reference proteome</keyword>
<evidence type="ECO:0008006" key="4">
    <source>
        <dbReference type="Google" id="ProtNLM"/>
    </source>
</evidence>
<organism evidence="2 3">
    <name type="scientific">Agrococcus pavilionensis RW1</name>
    <dbReference type="NCBI Taxonomy" id="1330458"/>
    <lineage>
        <taxon>Bacteria</taxon>
        <taxon>Bacillati</taxon>
        <taxon>Actinomycetota</taxon>
        <taxon>Actinomycetes</taxon>
        <taxon>Micrococcales</taxon>
        <taxon>Microbacteriaceae</taxon>
        <taxon>Agrococcus</taxon>
    </lineage>
</organism>
<dbReference type="EMBL" id="ASHR01000010">
    <property type="protein sequence ID" value="ERG65131.1"/>
    <property type="molecule type" value="Genomic_DNA"/>
</dbReference>
<comment type="similarity">
    <text evidence="1">Belongs to the phD/YefM antitoxin family.</text>
</comment>
<evidence type="ECO:0000313" key="2">
    <source>
        <dbReference type="EMBL" id="ERG65131.1"/>
    </source>
</evidence>
<reference evidence="2 3" key="1">
    <citation type="journal article" date="2013" name="Genome Announc.">
        <title>First draft genome sequence from a member of the genus agrococcus, isolated from modern microbialites.</title>
        <authorList>
            <person name="White R.A.III."/>
            <person name="Grassa C.J."/>
            <person name="Suttle C.A."/>
        </authorList>
    </citation>
    <scope>NUCLEOTIDE SEQUENCE [LARGE SCALE GENOMIC DNA]</scope>
    <source>
        <strain evidence="2 3">RW1</strain>
    </source>
</reference>
<gene>
    <name evidence="2" type="ORF">L332_11860</name>
</gene>
<name>U1MT55_9MICO</name>
<evidence type="ECO:0000256" key="1">
    <source>
        <dbReference type="ARBA" id="ARBA00009981"/>
    </source>
</evidence>
<dbReference type="RefSeq" id="WP_021009732.1">
    <property type="nucleotide sequence ID" value="NZ_ASHR01000010.1"/>
</dbReference>
<dbReference type="SUPFAM" id="SSF143120">
    <property type="entry name" value="YefM-like"/>
    <property type="match status" value="1"/>
</dbReference>
<dbReference type="AlphaFoldDB" id="U1MT55"/>
<dbReference type="Proteomes" id="UP000016462">
    <property type="component" value="Unassembled WGS sequence"/>
</dbReference>
<proteinExistence type="inferred from homology"/>
<sequence length="95" mass="10629">MSTYEPQTVRTSREAREELGDLVRQFRERGAGAAPLIFGAHRRPEAAIIPFDLYREIVPLLEDLEIARIARARLRSGETESLDDLAAELGVALPQ</sequence>
<evidence type="ECO:0000313" key="3">
    <source>
        <dbReference type="Proteomes" id="UP000016462"/>
    </source>
</evidence>
<dbReference type="InterPro" id="IPR036165">
    <property type="entry name" value="YefM-like_sf"/>
</dbReference>
<accession>U1MT55</accession>